<dbReference type="AlphaFoldDB" id="A0A4Z0A3M3"/>
<comment type="caution">
    <text evidence="1">The sequence shown here is derived from an EMBL/GenBank/DDBJ whole genome shotgun (WGS) entry which is preliminary data.</text>
</comment>
<sequence length="188" mass="20733">MRTSFLYIVDEVLHGLAVLEQASPSVVLTSSKADDKFMDICREYMDTAGGLFQIRPHKDFNPVKGHARLLSVGFLLELPHEDLSELQAGPDSESTSEARNAYEFMRRRRDEQGDPSLKRWNASIRMSNFASVDSAPLCVGSIGALLDHLTRERAVGELEDEGIGGLEVRGIEALALDEVMQINADALS</sequence>
<evidence type="ECO:0000313" key="1">
    <source>
        <dbReference type="EMBL" id="TFY80927.1"/>
    </source>
</evidence>
<organism evidence="1 2">
    <name type="scientific">Hericium alpestre</name>
    <dbReference type="NCBI Taxonomy" id="135208"/>
    <lineage>
        <taxon>Eukaryota</taxon>
        <taxon>Fungi</taxon>
        <taxon>Dikarya</taxon>
        <taxon>Basidiomycota</taxon>
        <taxon>Agaricomycotina</taxon>
        <taxon>Agaricomycetes</taxon>
        <taxon>Russulales</taxon>
        <taxon>Hericiaceae</taxon>
        <taxon>Hericium</taxon>
    </lineage>
</organism>
<keyword evidence="2" id="KW-1185">Reference proteome</keyword>
<accession>A0A4Z0A3M3</accession>
<reference evidence="1 2" key="1">
    <citation type="submission" date="2019-02" db="EMBL/GenBank/DDBJ databases">
        <title>Genome sequencing of the rare red list fungi Hericium alpestre (H. flagellum).</title>
        <authorList>
            <person name="Buettner E."/>
            <person name="Kellner H."/>
        </authorList>
    </citation>
    <scope>NUCLEOTIDE SEQUENCE [LARGE SCALE GENOMIC DNA]</scope>
    <source>
        <strain evidence="1 2">DSM 108284</strain>
    </source>
</reference>
<dbReference type="STRING" id="135208.A0A4Z0A3M3"/>
<dbReference type="Proteomes" id="UP000298061">
    <property type="component" value="Unassembled WGS sequence"/>
</dbReference>
<dbReference type="OrthoDB" id="29596at2759"/>
<evidence type="ECO:0000313" key="2">
    <source>
        <dbReference type="Proteomes" id="UP000298061"/>
    </source>
</evidence>
<dbReference type="EMBL" id="SFCI01000270">
    <property type="protein sequence ID" value="TFY80927.1"/>
    <property type="molecule type" value="Genomic_DNA"/>
</dbReference>
<name>A0A4Z0A3M3_9AGAM</name>
<gene>
    <name evidence="1" type="ORF">EWM64_g3085</name>
</gene>
<proteinExistence type="predicted"/>
<protein>
    <submittedName>
        <fullName evidence="1">Uncharacterized protein</fullName>
    </submittedName>
</protein>